<evidence type="ECO:0000256" key="3">
    <source>
        <dbReference type="ARBA" id="ARBA00015991"/>
    </source>
</evidence>
<evidence type="ECO:0000256" key="2">
    <source>
        <dbReference type="ARBA" id="ARBA00012150"/>
    </source>
</evidence>
<comment type="caution">
    <text evidence="12">The sequence shown here is derived from an EMBL/GenBank/DDBJ whole genome shotgun (WGS) entry which is preliminary data.</text>
</comment>
<comment type="similarity">
    <text evidence="1 7 10">Belongs to the acylphosphatase family.</text>
</comment>
<feature type="domain" description="Acylphosphatase-like" evidence="11">
    <location>
        <begin position="5"/>
        <end position="92"/>
    </location>
</feature>
<organism evidence="12 13">
    <name type="scientific">Brenneria roseae subsp. americana</name>
    <dbReference type="NCBI Taxonomy" id="1508507"/>
    <lineage>
        <taxon>Bacteria</taxon>
        <taxon>Pseudomonadati</taxon>
        <taxon>Pseudomonadota</taxon>
        <taxon>Gammaproteobacteria</taxon>
        <taxon>Enterobacterales</taxon>
        <taxon>Pectobacteriaceae</taxon>
        <taxon>Brenneria</taxon>
    </lineage>
</organism>
<evidence type="ECO:0000256" key="9">
    <source>
        <dbReference type="RuleBase" id="RU000553"/>
    </source>
</evidence>
<feature type="active site" evidence="7 8">
    <location>
        <position position="20"/>
    </location>
</feature>
<proteinExistence type="inferred from homology"/>
<evidence type="ECO:0000256" key="8">
    <source>
        <dbReference type="PROSITE-ProRule" id="PRU00520"/>
    </source>
</evidence>
<dbReference type="PROSITE" id="PS00151">
    <property type="entry name" value="ACYLPHOSPHATASE_2"/>
    <property type="match status" value="1"/>
</dbReference>
<dbReference type="InterPro" id="IPR020456">
    <property type="entry name" value="Acylphosphatase"/>
</dbReference>
<accession>A0A2U1TXU2</accession>
<dbReference type="PRINTS" id="PR00112">
    <property type="entry name" value="ACYLPHPHTASE"/>
</dbReference>
<evidence type="ECO:0000256" key="7">
    <source>
        <dbReference type="HAMAP-Rule" id="MF_01450"/>
    </source>
</evidence>
<gene>
    <name evidence="12" type="ORF">B4923_04845</name>
</gene>
<dbReference type="OrthoDB" id="5295388at2"/>
<evidence type="ECO:0000259" key="11">
    <source>
        <dbReference type="PROSITE" id="PS51160"/>
    </source>
</evidence>
<sequence>MATISIAAYVYGAVQGVGFRYSTQRRAVELGLSGYVRNNDDGSVEVVVCGSQWEVEQLVDWLKKGGPRSASVEKVLIEPRGTTDYNGFKIRY</sequence>
<evidence type="ECO:0000256" key="5">
    <source>
        <dbReference type="ARBA" id="ARBA00032904"/>
    </source>
</evidence>
<evidence type="ECO:0000256" key="10">
    <source>
        <dbReference type="RuleBase" id="RU004168"/>
    </source>
</evidence>
<evidence type="ECO:0000256" key="6">
    <source>
        <dbReference type="ARBA" id="ARBA00047645"/>
    </source>
</evidence>
<dbReference type="InterPro" id="IPR017968">
    <property type="entry name" value="Acylphosphatase_CS"/>
</dbReference>
<dbReference type="PANTHER" id="PTHR47268">
    <property type="entry name" value="ACYLPHOSPHATASE"/>
    <property type="match status" value="1"/>
</dbReference>
<dbReference type="NCBIfam" id="NF011000">
    <property type="entry name" value="PRK14426.1"/>
    <property type="match status" value="1"/>
</dbReference>
<dbReference type="PROSITE" id="PS00150">
    <property type="entry name" value="ACYLPHOSPHATASE_1"/>
    <property type="match status" value="1"/>
</dbReference>
<dbReference type="GO" id="GO:0003998">
    <property type="term" value="F:acylphosphatase activity"/>
    <property type="evidence" value="ECO:0007669"/>
    <property type="project" value="UniProtKB-UniRule"/>
</dbReference>
<dbReference type="Pfam" id="PF00708">
    <property type="entry name" value="Acylphosphatase"/>
    <property type="match status" value="1"/>
</dbReference>
<dbReference type="Gene3D" id="3.30.70.100">
    <property type="match status" value="1"/>
</dbReference>
<reference evidence="12 13" key="1">
    <citation type="submission" date="2018-04" db="EMBL/GenBank/DDBJ databases">
        <title>Brenneria corticis sp.nov.</title>
        <authorList>
            <person name="Li Y."/>
        </authorList>
    </citation>
    <scope>NUCLEOTIDE SEQUENCE [LARGE SCALE GENOMIC DNA]</scope>
    <source>
        <strain evidence="12 13">LMG 27715</strain>
    </source>
</reference>
<dbReference type="RefSeq" id="WP_109053236.1">
    <property type="nucleotide sequence ID" value="NZ_QDKJ01000003.1"/>
</dbReference>
<dbReference type="Proteomes" id="UP000245138">
    <property type="component" value="Unassembled WGS sequence"/>
</dbReference>
<dbReference type="InterPro" id="IPR028627">
    <property type="entry name" value="Acylphosphatase_bac"/>
</dbReference>
<evidence type="ECO:0000256" key="1">
    <source>
        <dbReference type="ARBA" id="ARBA00005614"/>
    </source>
</evidence>
<protein>
    <recommendedName>
        <fullName evidence="3 7">Acylphosphatase</fullName>
        <ecNumber evidence="2 7">3.6.1.7</ecNumber>
    </recommendedName>
    <alternativeName>
        <fullName evidence="5 7">Acylphosphate phosphohydrolase</fullName>
    </alternativeName>
</protein>
<keyword evidence="4 7" id="KW-0378">Hydrolase</keyword>
<dbReference type="InterPro" id="IPR036046">
    <property type="entry name" value="Acylphosphatase-like_dom_sf"/>
</dbReference>
<dbReference type="AlphaFoldDB" id="A0A2U1TXU2"/>
<feature type="active site" evidence="7 8">
    <location>
        <position position="38"/>
    </location>
</feature>
<comment type="catalytic activity">
    <reaction evidence="6 7 8 9">
        <text>an acyl phosphate + H2O = a carboxylate + phosphate + H(+)</text>
        <dbReference type="Rhea" id="RHEA:14965"/>
        <dbReference type="ChEBI" id="CHEBI:15377"/>
        <dbReference type="ChEBI" id="CHEBI:15378"/>
        <dbReference type="ChEBI" id="CHEBI:29067"/>
        <dbReference type="ChEBI" id="CHEBI:43474"/>
        <dbReference type="ChEBI" id="CHEBI:59918"/>
        <dbReference type="EC" id="3.6.1.7"/>
    </reaction>
</comment>
<evidence type="ECO:0000256" key="4">
    <source>
        <dbReference type="ARBA" id="ARBA00022801"/>
    </source>
</evidence>
<keyword evidence="13" id="KW-1185">Reference proteome</keyword>
<dbReference type="PROSITE" id="PS51160">
    <property type="entry name" value="ACYLPHOSPHATASE_3"/>
    <property type="match status" value="1"/>
</dbReference>
<evidence type="ECO:0000313" key="12">
    <source>
        <dbReference type="EMBL" id="PWC14237.1"/>
    </source>
</evidence>
<dbReference type="SUPFAM" id="SSF54975">
    <property type="entry name" value="Acylphosphatase/BLUF domain-like"/>
    <property type="match status" value="1"/>
</dbReference>
<dbReference type="HAMAP" id="MF_01450">
    <property type="entry name" value="Acylphosphatase_entero"/>
    <property type="match status" value="1"/>
</dbReference>
<name>A0A2U1TXU2_9GAMM</name>
<dbReference type="PANTHER" id="PTHR47268:SF4">
    <property type="entry name" value="ACYLPHOSPHATASE"/>
    <property type="match status" value="1"/>
</dbReference>
<dbReference type="EMBL" id="QDKJ01000003">
    <property type="protein sequence ID" value="PWC14237.1"/>
    <property type="molecule type" value="Genomic_DNA"/>
</dbReference>
<evidence type="ECO:0000313" key="13">
    <source>
        <dbReference type="Proteomes" id="UP000245138"/>
    </source>
</evidence>
<dbReference type="EC" id="3.6.1.7" evidence="2 7"/>
<dbReference type="InterPro" id="IPR001792">
    <property type="entry name" value="Acylphosphatase-like_dom"/>
</dbReference>